<evidence type="ECO:0000256" key="8">
    <source>
        <dbReference type="ARBA" id="ARBA00062171"/>
    </source>
</evidence>
<comment type="subunit">
    <text evidence="8">Homotrimer. Homotrimerization increases the affinity of HSF1 to DNA. Interacts with transcriptional coregulator SSA1 on chromatin.</text>
</comment>
<evidence type="ECO:0000256" key="4">
    <source>
        <dbReference type="ARBA" id="ARBA00023015"/>
    </source>
</evidence>
<dbReference type="PROSITE" id="PS00434">
    <property type="entry name" value="HSF_DOMAIN"/>
    <property type="match status" value="1"/>
</dbReference>
<dbReference type="FunCoup" id="A0A067MH51">
    <property type="interactions" value="207"/>
</dbReference>
<gene>
    <name evidence="14" type="ORF">BOTBODRAFT_358406</name>
</gene>
<dbReference type="InterPro" id="IPR014402">
    <property type="entry name" value="Sig_transdc_resp-reg_Skn7"/>
</dbReference>
<feature type="region of interest" description="Disordered" evidence="12">
    <location>
        <begin position="87"/>
        <end position="130"/>
    </location>
</feature>
<evidence type="ECO:0000256" key="1">
    <source>
        <dbReference type="ARBA" id="ARBA00004123"/>
    </source>
</evidence>
<evidence type="ECO:0000256" key="2">
    <source>
        <dbReference type="ARBA" id="ARBA00022553"/>
    </source>
</evidence>
<dbReference type="InParanoid" id="A0A067MH51"/>
<evidence type="ECO:0000256" key="7">
    <source>
        <dbReference type="ARBA" id="ARBA00023242"/>
    </source>
</evidence>
<dbReference type="AlphaFoldDB" id="A0A067MH51"/>
<feature type="coiled-coil region" evidence="11">
    <location>
        <begin position="133"/>
        <end position="167"/>
    </location>
</feature>
<keyword evidence="11" id="KW-0175">Coiled coil</keyword>
<feature type="modified residue" description="4-aspartylphosphate" evidence="10">
    <location>
        <position position="526"/>
    </location>
</feature>
<keyword evidence="7 9" id="KW-0539">Nucleus</keyword>
<feature type="region of interest" description="Disordered" evidence="12">
    <location>
        <begin position="249"/>
        <end position="378"/>
    </location>
</feature>
<feature type="region of interest" description="Disordered" evidence="12">
    <location>
        <begin position="391"/>
        <end position="416"/>
    </location>
</feature>
<dbReference type="InterPro" id="IPR036388">
    <property type="entry name" value="WH-like_DNA-bd_sf"/>
</dbReference>
<dbReference type="InterPro" id="IPR011006">
    <property type="entry name" value="CheY-like_superfamily"/>
</dbReference>
<evidence type="ECO:0000256" key="10">
    <source>
        <dbReference type="PROSITE-ProRule" id="PRU00169"/>
    </source>
</evidence>
<keyword evidence="15" id="KW-1185">Reference proteome</keyword>
<dbReference type="SMART" id="SM00415">
    <property type="entry name" value="HSF"/>
    <property type="match status" value="1"/>
</dbReference>
<dbReference type="FunFam" id="1.10.10.10:FF:000027">
    <property type="entry name" value="Heat shock transcription factor 1"/>
    <property type="match status" value="1"/>
</dbReference>
<name>A0A067MH51_BOTB1</name>
<dbReference type="CDD" id="cd17546">
    <property type="entry name" value="REC_hyHK_CKI1_RcsC-like"/>
    <property type="match status" value="1"/>
</dbReference>
<dbReference type="GO" id="GO:0003700">
    <property type="term" value="F:DNA-binding transcription factor activity"/>
    <property type="evidence" value="ECO:0007669"/>
    <property type="project" value="UniProtKB-UniRule"/>
</dbReference>
<reference evidence="15" key="1">
    <citation type="journal article" date="2014" name="Proc. Natl. Acad. Sci. U.S.A.">
        <title>Extensive sampling of basidiomycete genomes demonstrates inadequacy of the white-rot/brown-rot paradigm for wood decay fungi.</title>
        <authorList>
            <person name="Riley R."/>
            <person name="Salamov A.A."/>
            <person name="Brown D.W."/>
            <person name="Nagy L.G."/>
            <person name="Floudas D."/>
            <person name="Held B.W."/>
            <person name="Levasseur A."/>
            <person name="Lombard V."/>
            <person name="Morin E."/>
            <person name="Otillar R."/>
            <person name="Lindquist E.A."/>
            <person name="Sun H."/>
            <person name="LaButti K.M."/>
            <person name="Schmutz J."/>
            <person name="Jabbour D."/>
            <person name="Luo H."/>
            <person name="Baker S.E."/>
            <person name="Pisabarro A.G."/>
            <person name="Walton J.D."/>
            <person name="Blanchette R.A."/>
            <person name="Henrissat B."/>
            <person name="Martin F."/>
            <person name="Cullen D."/>
            <person name="Hibbett D.S."/>
            <person name="Grigoriev I.V."/>
        </authorList>
    </citation>
    <scope>NUCLEOTIDE SEQUENCE [LARGE SCALE GENOMIC DNA]</scope>
    <source>
        <strain evidence="15">FD-172 SS1</strain>
    </source>
</reference>
<dbReference type="STRING" id="930990.A0A067MH51"/>
<dbReference type="SMART" id="SM00448">
    <property type="entry name" value="REC"/>
    <property type="match status" value="1"/>
</dbReference>
<dbReference type="PROSITE" id="PS50110">
    <property type="entry name" value="RESPONSE_REGULATORY"/>
    <property type="match status" value="1"/>
</dbReference>
<evidence type="ECO:0000256" key="9">
    <source>
        <dbReference type="PIRNR" id="PIRNR002595"/>
    </source>
</evidence>
<dbReference type="Gene3D" id="1.10.10.10">
    <property type="entry name" value="Winged helix-like DNA-binding domain superfamily/Winged helix DNA-binding domain"/>
    <property type="match status" value="1"/>
</dbReference>
<dbReference type="EMBL" id="KL198040">
    <property type="protein sequence ID" value="KDQ14055.1"/>
    <property type="molecule type" value="Genomic_DNA"/>
</dbReference>
<keyword evidence="6 9" id="KW-0804">Transcription</keyword>
<keyword evidence="3" id="KW-0902">Two-component regulatory system</keyword>
<feature type="compositionally biased region" description="Low complexity" evidence="12">
    <location>
        <begin position="434"/>
        <end position="450"/>
    </location>
</feature>
<dbReference type="GO" id="GO:0000156">
    <property type="term" value="F:phosphorelay response regulator activity"/>
    <property type="evidence" value="ECO:0007669"/>
    <property type="project" value="InterPro"/>
</dbReference>
<feature type="compositionally biased region" description="Low complexity" evidence="12">
    <location>
        <begin position="332"/>
        <end position="341"/>
    </location>
</feature>
<dbReference type="Pfam" id="PF00072">
    <property type="entry name" value="Response_reg"/>
    <property type="match status" value="1"/>
</dbReference>
<dbReference type="Gene3D" id="3.40.50.2300">
    <property type="match status" value="1"/>
</dbReference>
<dbReference type="GO" id="GO:0006357">
    <property type="term" value="P:regulation of transcription by RNA polymerase II"/>
    <property type="evidence" value="ECO:0007669"/>
    <property type="project" value="UniProtKB-UniRule"/>
</dbReference>
<keyword evidence="5 9" id="KW-0238">DNA-binding</keyword>
<dbReference type="FunFam" id="3.40.50.2300:FF:000212">
    <property type="entry name" value="Stress response regulator/HFS transcription factor"/>
    <property type="match status" value="1"/>
</dbReference>
<evidence type="ECO:0000256" key="11">
    <source>
        <dbReference type="SAM" id="Coils"/>
    </source>
</evidence>
<evidence type="ECO:0000256" key="6">
    <source>
        <dbReference type="ARBA" id="ARBA00023163"/>
    </source>
</evidence>
<feature type="region of interest" description="Disordered" evidence="12">
    <location>
        <begin position="434"/>
        <end position="457"/>
    </location>
</feature>
<dbReference type="OrthoDB" id="60033at2759"/>
<dbReference type="PRINTS" id="PR00056">
    <property type="entry name" value="HSFDOMAIN"/>
</dbReference>
<comment type="subcellular location">
    <subcellularLocation>
        <location evidence="1 9">Nucleus</location>
    </subcellularLocation>
</comment>
<dbReference type="InterPro" id="IPR001789">
    <property type="entry name" value="Sig_transdc_resp-reg_receiver"/>
</dbReference>
<evidence type="ECO:0000256" key="3">
    <source>
        <dbReference type="ARBA" id="ARBA00023012"/>
    </source>
</evidence>
<feature type="compositionally biased region" description="Low complexity" evidence="12">
    <location>
        <begin position="98"/>
        <end position="130"/>
    </location>
</feature>
<keyword evidence="4 9" id="KW-0805">Transcription regulation</keyword>
<feature type="compositionally biased region" description="Low complexity" evidence="12">
    <location>
        <begin position="403"/>
        <end position="413"/>
    </location>
</feature>
<evidence type="ECO:0000259" key="13">
    <source>
        <dbReference type="PROSITE" id="PS50110"/>
    </source>
</evidence>
<dbReference type="GO" id="GO:0005634">
    <property type="term" value="C:nucleus"/>
    <property type="evidence" value="ECO:0007669"/>
    <property type="project" value="UniProtKB-SubCell"/>
</dbReference>
<dbReference type="Proteomes" id="UP000027195">
    <property type="component" value="Unassembled WGS sequence"/>
</dbReference>
<dbReference type="Pfam" id="PF00447">
    <property type="entry name" value="HSF_DNA-bind"/>
    <property type="match status" value="1"/>
</dbReference>
<dbReference type="GO" id="GO:0043565">
    <property type="term" value="F:sequence-specific DNA binding"/>
    <property type="evidence" value="ECO:0007669"/>
    <property type="project" value="InterPro"/>
</dbReference>
<evidence type="ECO:0000313" key="15">
    <source>
        <dbReference type="Proteomes" id="UP000027195"/>
    </source>
</evidence>
<evidence type="ECO:0000256" key="12">
    <source>
        <dbReference type="SAM" id="MobiDB-lite"/>
    </source>
</evidence>
<dbReference type="HOGENOM" id="CLU_008776_1_1_1"/>
<dbReference type="PANTHER" id="PTHR45339">
    <property type="entry name" value="HYBRID SIGNAL TRANSDUCTION HISTIDINE KINASE J"/>
    <property type="match status" value="1"/>
</dbReference>
<dbReference type="InterPro" id="IPR036390">
    <property type="entry name" value="WH_DNA-bd_sf"/>
</dbReference>
<dbReference type="PANTHER" id="PTHR45339:SF1">
    <property type="entry name" value="HYBRID SIGNAL TRANSDUCTION HISTIDINE KINASE J"/>
    <property type="match status" value="1"/>
</dbReference>
<evidence type="ECO:0000313" key="14">
    <source>
        <dbReference type="EMBL" id="KDQ14055.1"/>
    </source>
</evidence>
<keyword evidence="2 10" id="KW-0597">Phosphoprotein</keyword>
<accession>A0A067MH51</accession>
<proteinExistence type="predicted"/>
<sequence>MLEDNTCEEIVSWGPAGDCFVVKDMTEFTKSVLPRMFKHSNFASFVRQLNKYDFHKVKNTEDSSFGEHSWTFRHPDFRADNREALENIKRKVPTSRKSAGSAANGRAGSSNQASGDPNSPTSLPSPAAPSASINHLQMQIDAMVRVNDELKARVAELEQNYQNVVDGMVHFQRDVAAQDGIMQNLISYFVQLEGAKGKAAALDEAQGSQGSQFVQSEDLPSAYNESVARATFEQMNEISRRAYAAGMQFRNGNGASRERKSGGEGGGLNAAEPPAASTSSQPMMGNSRGEAPSSSVSGGFGAGRAPASMSAIVAEQEQKPEPPQPPQPPQRPQQQQQQQAPMEEEPQEIPRMPNPGGFPQSFLAATSLNPGPDSQHHAGLHVLTLGHLMPRDSLSSSEGDDPQWQFPAHQQQQMAGPSFAAPAVPLHPMQVQSLTTPSIETSTSPTTSPSGRSRSIASQHIRVRRSTFVPGWAVPPRVLLVEDDVVSRRLSSKFLQVSGCTIDVAVDGVGAVNKMNLEKYDLVLMDIVMPKLDGVTATSLIRQFDHRTPIISMTSNSKPNEIMTYYSHGMNDILPKPFTKEGLFTILEKHLTHLKQIQQLSRVPRSLSPMPDGSMDNSLALTVNPSSSLAAPGLMSEDDGKLNPLAGLGMSDEQYSNILQNLLGATGEIMEEAIIMDTSTEVVMPSEINNSIGLSNKRGLDNVDDVREGKRGRFEVIE</sequence>
<dbReference type="SUPFAM" id="SSF46785">
    <property type="entry name" value="Winged helix' DNA-binding domain"/>
    <property type="match status" value="1"/>
</dbReference>
<dbReference type="PIRSF" id="PIRSF002595">
    <property type="entry name" value="RR_SKN7"/>
    <property type="match status" value="1"/>
</dbReference>
<dbReference type="SUPFAM" id="SSF52172">
    <property type="entry name" value="CheY-like"/>
    <property type="match status" value="1"/>
</dbReference>
<feature type="compositionally biased region" description="Pro residues" evidence="12">
    <location>
        <begin position="321"/>
        <end position="331"/>
    </location>
</feature>
<evidence type="ECO:0000256" key="5">
    <source>
        <dbReference type="ARBA" id="ARBA00023125"/>
    </source>
</evidence>
<feature type="domain" description="Response regulatory" evidence="13">
    <location>
        <begin position="477"/>
        <end position="591"/>
    </location>
</feature>
<dbReference type="InterPro" id="IPR000232">
    <property type="entry name" value="HSF_DNA-bd"/>
</dbReference>
<protein>
    <recommendedName>
        <fullName evidence="9">Transcription factor</fullName>
    </recommendedName>
</protein>
<organism evidence="14 15">
    <name type="scientific">Botryobasidium botryosum (strain FD-172 SS1)</name>
    <dbReference type="NCBI Taxonomy" id="930990"/>
    <lineage>
        <taxon>Eukaryota</taxon>
        <taxon>Fungi</taxon>
        <taxon>Dikarya</taxon>
        <taxon>Basidiomycota</taxon>
        <taxon>Agaricomycotina</taxon>
        <taxon>Agaricomycetes</taxon>
        <taxon>Cantharellales</taxon>
        <taxon>Botryobasidiaceae</taxon>
        <taxon>Botryobasidium</taxon>
    </lineage>
</organism>